<keyword evidence="3" id="KW-1185">Reference proteome</keyword>
<feature type="region of interest" description="Disordered" evidence="1">
    <location>
        <begin position="104"/>
        <end position="194"/>
    </location>
</feature>
<feature type="compositionally biased region" description="Polar residues" evidence="1">
    <location>
        <begin position="75"/>
        <end position="84"/>
    </location>
</feature>
<evidence type="ECO:0000313" key="2">
    <source>
        <dbReference type="EMBL" id="KIV97839.1"/>
    </source>
</evidence>
<evidence type="ECO:0000256" key="1">
    <source>
        <dbReference type="SAM" id="MobiDB-lite"/>
    </source>
</evidence>
<protein>
    <submittedName>
        <fullName evidence="2">Uncharacterized protein</fullName>
    </submittedName>
</protein>
<evidence type="ECO:0000313" key="3">
    <source>
        <dbReference type="Proteomes" id="UP000054302"/>
    </source>
</evidence>
<dbReference type="EMBL" id="KN847520">
    <property type="protein sequence ID" value="KIV97839.1"/>
    <property type="molecule type" value="Genomic_DNA"/>
</dbReference>
<organism evidence="2 3">
    <name type="scientific">Exophiala mesophila</name>
    <name type="common">Black yeast-like fungus</name>
    <dbReference type="NCBI Taxonomy" id="212818"/>
    <lineage>
        <taxon>Eukaryota</taxon>
        <taxon>Fungi</taxon>
        <taxon>Dikarya</taxon>
        <taxon>Ascomycota</taxon>
        <taxon>Pezizomycotina</taxon>
        <taxon>Eurotiomycetes</taxon>
        <taxon>Chaetothyriomycetidae</taxon>
        <taxon>Chaetothyriales</taxon>
        <taxon>Herpotrichiellaceae</taxon>
        <taxon>Exophiala</taxon>
    </lineage>
</organism>
<reference evidence="2 3" key="1">
    <citation type="submission" date="2015-01" db="EMBL/GenBank/DDBJ databases">
        <title>The Genome Sequence of Exophiala mesophila CBS40295.</title>
        <authorList>
            <consortium name="The Broad Institute Genomics Platform"/>
            <person name="Cuomo C."/>
            <person name="de Hoog S."/>
            <person name="Gorbushina A."/>
            <person name="Stielow B."/>
            <person name="Teixiera M."/>
            <person name="Abouelleil A."/>
            <person name="Chapman S.B."/>
            <person name="Priest M."/>
            <person name="Young S.K."/>
            <person name="Wortman J."/>
            <person name="Nusbaum C."/>
            <person name="Birren B."/>
        </authorList>
    </citation>
    <scope>NUCLEOTIDE SEQUENCE [LARGE SCALE GENOMIC DNA]</scope>
    <source>
        <strain evidence="2 3">CBS 40295</strain>
    </source>
</reference>
<dbReference type="RefSeq" id="XP_016229413.1">
    <property type="nucleotide sequence ID" value="XM_016365764.1"/>
</dbReference>
<feature type="compositionally biased region" description="Basic and acidic residues" evidence="1">
    <location>
        <begin position="104"/>
        <end position="163"/>
    </location>
</feature>
<proteinExistence type="predicted"/>
<dbReference type="HOGENOM" id="CLU_1402444_0_0_1"/>
<dbReference type="Proteomes" id="UP000054302">
    <property type="component" value="Unassembled WGS sequence"/>
</dbReference>
<dbReference type="VEuPathDB" id="FungiDB:PV10_01544"/>
<gene>
    <name evidence="2" type="ORF">PV10_01544</name>
</gene>
<name>A0A0D1ZV31_EXOME</name>
<sequence length="194" mass="22104">MSGAIEVVMQKATSHSPATVVMSSADHGCISKCGGGRHYIRLDESSAPHLCRLATPREMRLLLAEEDGHERATQRVRTIQPSETRQTRERPRVVNALERIFARERPARRSGESSRNDRYNDETFRQRNEHQLVPRESSDLRRGVSTRRSEGRSGSNHRERDNITSHPRQSATVGDDQTLMPVRAPRGTGHRHRR</sequence>
<accession>A0A0D1ZV31</accession>
<feature type="region of interest" description="Disordered" evidence="1">
    <location>
        <begin position="68"/>
        <end position="92"/>
    </location>
</feature>
<dbReference type="AlphaFoldDB" id="A0A0D1ZV31"/>
<dbReference type="GeneID" id="27319389"/>